<accession>A0A1V3XC85</accession>
<evidence type="ECO:0000313" key="2">
    <source>
        <dbReference type="Proteomes" id="UP000189229"/>
    </source>
</evidence>
<name>A0A1V3XC85_MYCKA</name>
<comment type="caution">
    <text evidence="1">The sequence shown here is derived from an EMBL/GenBank/DDBJ whole genome shotgun (WGS) entry which is preliminary data.</text>
</comment>
<protein>
    <submittedName>
        <fullName evidence="1">Uncharacterized protein</fullName>
    </submittedName>
</protein>
<dbReference type="AlphaFoldDB" id="A0A1V3XC85"/>
<gene>
    <name evidence="1" type="ORF">BZL30_3330</name>
</gene>
<dbReference type="Proteomes" id="UP000189229">
    <property type="component" value="Unassembled WGS sequence"/>
</dbReference>
<sequence length="54" mass="6059">MFMMGWGPEHVQSRNVERADSSMDPIEMMKCCEMIVGAMMDDPCYPPPPPPPGM</sequence>
<reference evidence="1 2" key="1">
    <citation type="submission" date="2017-02" db="EMBL/GenBank/DDBJ databases">
        <title>Complete genome sequences of Mycobacterium kansasii strains isolated from rhesus macaques.</title>
        <authorList>
            <person name="Panda A."/>
            <person name="Nagaraj S."/>
            <person name="Zhao X."/>
            <person name="Tettelin H."/>
            <person name="Detolla L.J."/>
        </authorList>
    </citation>
    <scope>NUCLEOTIDE SEQUENCE [LARGE SCALE GENOMIC DNA]</scope>
    <source>
        <strain evidence="1 2">11-3813</strain>
    </source>
</reference>
<evidence type="ECO:0000313" key="1">
    <source>
        <dbReference type="EMBL" id="OOK76336.1"/>
    </source>
</evidence>
<proteinExistence type="predicted"/>
<dbReference type="EMBL" id="MVBM01000003">
    <property type="protein sequence ID" value="OOK76336.1"/>
    <property type="molecule type" value="Genomic_DNA"/>
</dbReference>
<organism evidence="1 2">
    <name type="scientific">Mycobacterium kansasii</name>
    <dbReference type="NCBI Taxonomy" id="1768"/>
    <lineage>
        <taxon>Bacteria</taxon>
        <taxon>Bacillati</taxon>
        <taxon>Actinomycetota</taxon>
        <taxon>Actinomycetes</taxon>
        <taxon>Mycobacteriales</taxon>
        <taxon>Mycobacteriaceae</taxon>
        <taxon>Mycobacterium</taxon>
    </lineage>
</organism>